<dbReference type="EMBL" id="ANIZ01002743">
    <property type="protein sequence ID" value="ETI38709.1"/>
    <property type="molecule type" value="Genomic_DNA"/>
</dbReference>
<gene>
    <name evidence="1" type="ORF">F443_15603</name>
</gene>
<organism evidence="1 2">
    <name type="scientific">Phytophthora nicotianae P1569</name>
    <dbReference type="NCBI Taxonomy" id="1317065"/>
    <lineage>
        <taxon>Eukaryota</taxon>
        <taxon>Sar</taxon>
        <taxon>Stramenopiles</taxon>
        <taxon>Oomycota</taxon>
        <taxon>Peronosporomycetes</taxon>
        <taxon>Peronosporales</taxon>
        <taxon>Peronosporaceae</taxon>
        <taxon>Phytophthora</taxon>
    </lineage>
</organism>
<evidence type="ECO:0000313" key="2">
    <source>
        <dbReference type="Proteomes" id="UP000018721"/>
    </source>
</evidence>
<dbReference type="Proteomes" id="UP000018721">
    <property type="component" value="Unassembled WGS sequence"/>
</dbReference>
<accession>V9EHR8</accession>
<evidence type="ECO:0000313" key="1">
    <source>
        <dbReference type="EMBL" id="ETI38709.1"/>
    </source>
</evidence>
<keyword evidence="2" id="KW-1185">Reference proteome</keyword>
<name>V9EHR8_PHYNI</name>
<dbReference type="AlphaFoldDB" id="V9EHR8"/>
<proteinExistence type="predicted"/>
<comment type="caution">
    <text evidence="1">The sequence shown here is derived from an EMBL/GenBank/DDBJ whole genome shotgun (WGS) entry which is preliminary data.</text>
</comment>
<reference evidence="1 2" key="1">
    <citation type="submission" date="2013-11" db="EMBL/GenBank/DDBJ databases">
        <title>The Genome Sequence of Phytophthora parasitica P1569.</title>
        <authorList>
            <consortium name="The Broad Institute Genomics Platform"/>
            <person name="Russ C."/>
            <person name="Tyler B."/>
            <person name="Panabieres F."/>
            <person name="Shan W."/>
            <person name="Tripathy S."/>
            <person name="Grunwald N."/>
            <person name="Machado M."/>
            <person name="Johnson C.S."/>
            <person name="Arredondo F."/>
            <person name="Hong C."/>
            <person name="Coffey M."/>
            <person name="Young S.K."/>
            <person name="Zeng Q."/>
            <person name="Gargeya S."/>
            <person name="Fitzgerald M."/>
            <person name="Abouelleil A."/>
            <person name="Alvarado L."/>
            <person name="Chapman S.B."/>
            <person name="Gainer-Dewar J."/>
            <person name="Goldberg J."/>
            <person name="Griggs A."/>
            <person name="Gujja S."/>
            <person name="Hansen M."/>
            <person name="Howarth C."/>
            <person name="Imamovic A."/>
            <person name="Ireland A."/>
            <person name="Larimer J."/>
            <person name="McCowan C."/>
            <person name="Murphy C."/>
            <person name="Pearson M."/>
            <person name="Poon T.W."/>
            <person name="Priest M."/>
            <person name="Roberts A."/>
            <person name="Saif S."/>
            <person name="Shea T."/>
            <person name="Sykes S."/>
            <person name="Wortman J."/>
            <person name="Nusbaum C."/>
            <person name="Birren B."/>
        </authorList>
    </citation>
    <scope>NUCLEOTIDE SEQUENCE [LARGE SCALE GENOMIC DNA]</scope>
    <source>
        <strain evidence="1 2">P1569</strain>
    </source>
</reference>
<protein>
    <submittedName>
        <fullName evidence="1">Uncharacterized protein</fullName>
    </submittedName>
</protein>
<dbReference type="HOGENOM" id="CLU_2872522_0_0_1"/>
<sequence>MCYVEREGLPGPDDDSFTRVNLHKPVTISEANPYKDSRFDDPRLEHPSWDVRDPAESIASGFNW</sequence>